<evidence type="ECO:0000313" key="3">
    <source>
        <dbReference type="Proteomes" id="UP000264980"/>
    </source>
</evidence>
<sequence length="88" mass="9856">MSPENATELKERLQAAFDKAITLPSAENFSKYNLLQDFWAEKSLQFAPPSKEALLKFPELGLQPALQSLQRNGKYPPGDTALAGKRRH</sequence>
<accession>A0A345CXQ7</accession>
<feature type="region of interest" description="Disordered" evidence="1">
    <location>
        <begin position="67"/>
        <end position="88"/>
    </location>
</feature>
<dbReference type="Pfam" id="PF13728">
    <property type="entry name" value="TraF"/>
    <property type="match status" value="1"/>
</dbReference>
<evidence type="ECO:0000313" key="2">
    <source>
        <dbReference type="EMBL" id="AXF78224.1"/>
    </source>
</evidence>
<organism evidence="2 3">
    <name type="scientific">Erwinia tracheiphila</name>
    <dbReference type="NCBI Taxonomy" id="65700"/>
    <lineage>
        <taxon>Bacteria</taxon>
        <taxon>Pseudomonadati</taxon>
        <taxon>Pseudomonadota</taxon>
        <taxon>Gammaproteobacteria</taxon>
        <taxon>Enterobacterales</taxon>
        <taxon>Erwiniaceae</taxon>
        <taxon>Erwinia</taxon>
    </lineage>
</organism>
<name>A0A345CXQ7_9GAMM</name>
<evidence type="ECO:0000256" key="1">
    <source>
        <dbReference type="SAM" id="MobiDB-lite"/>
    </source>
</evidence>
<dbReference type="Proteomes" id="UP000264980">
    <property type="component" value="Chromosome"/>
</dbReference>
<dbReference type="AlphaFoldDB" id="A0A345CXQ7"/>
<proteinExistence type="predicted"/>
<dbReference type="EMBL" id="CP013970">
    <property type="protein sequence ID" value="AXF78224.1"/>
    <property type="molecule type" value="Genomic_DNA"/>
</dbReference>
<protein>
    <submittedName>
        <fullName evidence="2">Uncharacterized protein</fullName>
    </submittedName>
</protein>
<gene>
    <name evidence="2" type="ORF">AV903_23005</name>
</gene>
<reference evidence="2 3" key="1">
    <citation type="submission" date="2016-01" db="EMBL/GenBank/DDBJ databases">
        <authorList>
            <person name="Oliw E.H."/>
        </authorList>
    </citation>
    <scope>NUCLEOTIDE SEQUENCE [LARGE SCALE GENOMIC DNA]</scope>
    <source>
        <strain evidence="2 3">MDcuke</strain>
    </source>
</reference>
<dbReference type="InterPro" id="IPR039555">
    <property type="entry name" value="TraF/TrbB"/>
</dbReference>